<dbReference type="Proteomes" id="UP001180020">
    <property type="component" value="Unassembled WGS sequence"/>
</dbReference>
<dbReference type="PANTHER" id="PTHR10971">
    <property type="entry name" value="MRNA EXPORT FACTOR AND BUB3"/>
    <property type="match status" value="1"/>
</dbReference>
<feature type="region of interest" description="Disordered" evidence="3">
    <location>
        <begin position="358"/>
        <end position="414"/>
    </location>
</feature>
<proteinExistence type="predicted"/>
<evidence type="ECO:0000313" key="4">
    <source>
        <dbReference type="EMBL" id="KAK1294623.1"/>
    </source>
</evidence>
<feature type="region of interest" description="Disordered" evidence="3">
    <location>
        <begin position="303"/>
        <end position="341"/>
    </location>
</feature>
<dbReference type="Gene3D" id="2.130.10.10">
    <property type="entry name" value="YVTN repeat-like/Quinoprotein amine dehydrogenase"/>
    <property type="match status" value="1"/>
</dbReference>
<evidence type="ECO:0000256" key="1">
    <source>
        <dbReference type="ARBA" id="ARBA00022574"/>
    </source>
</evidence>
<keyword evidence="2" id="KW-0677">Repeat</keyword>
<comment type="caution">
    <text evidence="4">The sequence shown here is derived from an EMBL/GenBank/DDBJ whole genome shotgun (WGS) entry which is preliminary data.</text>
</comment>
<dbReference type="EMBL" id="JAUJYO010000016">
    <property type="protein sequence ID" value="KAK1294623.1"/>
    <property type="molecule type" value="Genomic_DNA"/>
</dbReference>
<evidence type="ECO:0000313" key="5">
    <source>
        <dbReference type="Proteomes" id="UP001180020"/>
    </source>
</evidence>
<dbReference type="SUPFAM" id="SSF50978">
    <property type="entry name" value="WD40 repeat-like"/>
    <property type="match status" value="1"/>
</dbReference>
<evidence type="ECO:0000256" key="2">
    <source>
        <dbReference type="ARBA" id="ARBA00022737"/>
    </source>
</evidence>
<accession>A0AAV9D3B5</accession>
<name>A0AAV9D3B5_ACOCL</name>
<dbReference type="InterPro" id="IPR036322">
    <property type="entry name" value="WD40_repeat_dom_sf"/>
</dbReference>
<protein>
    <submittedName>
        <fullName evidence="4">Uncharacterized protein</fullName>
    </submittedName>
</protein>
<keyword evidence="5" id="KW-1185">Reference proteome</keyword>
<reference evidence="4" key="1">
    <citation type="journal article" date="2023" name="Nat. Commun.">
        <title>Diploid and tetraploid genomes of Acorus and the evolution of monocots.</title>
        <authorList>
            <person name="Ma L."/>
            <person name="Liu K.W."/>
            <person name="Li Z."/>
            <person name="Hsiao Y.Y."/>
            <person name="Qi Y."/>
            <person name="Fu T."/>
            <person name="Tang G.D."/>
            <person name="Zhang D."/>
            <person name="Sun W.H."/>
            <person name="Liu D.K."/>
            <person name="Li Y."/>
            <person name="Chen G.Z."/>
            <person name="Liu X.D."/>
            <person name="Liao X.Y."/>
            <person name="Jiang Y.T."/>
            <person name="Yu X."/>
            <person name="Hao Y."/>
            <person name="Huang J."/>
            <person name="Zhao X.W."/>
            <person name="Ke S."/>
            <person name="Chen Y.Y."/>
            <person name="Wu W.L."/>
            <person name="Hsu J.L."/>
            <person name="Lin Y.F."/>
            <person name="Huang M.D."/>
            <person name="Li C.Y."/>
            <person name="Huang L."/>
            <person name="Wang Z.W."/>
            <person name="Zhao X."/>
            <person name="Zhong W.Y."/>
            <person name="Peng D.H."/>
            <person name="Ahmad S."/>
            <person name="Lan S."/>
            <person name="Zhang J.S."/>
            <person name="Tsai W.C."/>
            <person name="Van de Peer Y."/>
            <person name="Liu Z.J."/>
        </authorList>
    </citation>
    <scope>NUCLEOTIDE SEQUENCE</scope>
    <source>
        <strain evidence="4">CP</strain>
    </source>
</reference>
<sequence length="467" mass="51524">MVPSLPTRQRRLSAIHSHSRLHAPRGTFGETLRLYDMDEFVLRMEATSVGAGILDCCFEDESGAFTVDSEGCVRRCAVGDSLQCIDMPRYDLQKGIHDIVGQHGQAACCIEHSEETGLIITTDVDKKAILWDKRMASVSHSHIVDMGVGSMVCGWISGWTGPIEVFDSLNACEASNNTFVTGDDEGYAIIWDNSSRKRLLEDEVLYTSTESDHFTALSISPSNIQLYAGLLWFPKYTRSIGSMSYNYNGQLLAIASGYPDQEASQVIARGFFAQWNLMTGTNARDCAEALGCGQRQCSSTRAWTGRRSMRTDAVRRNDADRRGCADRATRTASSQKDKEDVTKLHLCHGQQYIDTLQGTDKDIEDATKAPPSSWTSRAAHNCATEFQGRHGGRNQGEPRRTGSRGPQSGRPHGVLHRAGLQTVGRLVVAFLKAYLKSDKGDLLSIVHEHKHIAPAVLNPAELREKEK</sequence>
<dbReference type="AlphaFoldDB" id="A0AAV9D3B5"/>
<organism evidence="4 5">
    <name type="scientific">Acorus calamus</name>
    <name type="common">Sweet flag</name>
    <dbReference type="NCBI Taxonomy" id="4465"/>
    <lineage>
        <taxon>Eukaryota</taxon>
        <taxon>Viridiplantae</taxon>
        <taxon>Streptophyta</taxon>
        <taxon>Embryophyta</taxon>
        <taxon>Tracheophyta</taxon>
        <taxon>Spermatophyta</taxon>
        <taxon>Magnoliopsida</taxon>
        <taxon>Liliopsida</taxon>
        <taxon>Acoraceae</taxon>
        <taxon>Acorus</taxon>
    </lineage>
</organism>
<dbReference type="InterPro" id="IPR015943">
    <property type="entry name" value="WD40/YVTN_repeat-like_dom_sf"/>
</dbReference>
<keyword evidence="1" id="KW-0853">WD repeat</keyword>
<gene>
    <name evidence="4" type="ORF">QJS10_CPA16g00339</name>
</gene>
<evidence type="ECO:0000256" key="3">
    <source>
        <dbReference type="SAM" id="MobiDB-lite"/>
    </source>
</evidence>
<reference evidence="4" key="2">
    <citation type="submission" date="2023-06" db="EMBL/GenBank/DDBJ databases">
        <authorList>
            <person name="Ma L."/>
            <person name="Liu K.-W."/>
            <person name="Li Z."/>
            <person name="Hsiao Y.-Y."/>
            <person name="Qi Y."/>
            <person name="Fu T."/>
            <person name="Tang G."/>
            <person name="Zhang D."/>
            <person name="Sun W.-H."/>
            <person name="Liu D.-K."/>
            <person name="Li Y."/>
            <person name="Chen G.-Z."/>
            <person name="Liu X.-D."/>
            <person name="Liao X.-Y."/>
            <person name="Jiang Y.-T."/>
            <person name="Yu X."/>
            <person name="Hao Y."/>
            <person name="Huang J."/>
            <person name="Zhao X.-W."/>
            <person name="Ke S."/>
            <person name="Chen Y.-Y."/>
            <person name="Wu W.-L."/>
            <person name="Hsu J.-L."/>
            <person name="Lin Y.-F."/>
            <person name="Huang M.-D."/>
            <person name="Li C.-Y."/>
            <person name="Huang L."/>
            <person name="Wang Z.-W."/>
            <person name="Zhao X."/>
            <person name="Zhong W.-Y."/>
            <person name="Peng D.-H."/>
            <person name="Ahmad S."/>
            <person name="Lan S."/>
            <person name="Zhang J.-S."/>
            <person name="Tsai W.-C."/>
            <person name="Van De Peer Y."/>
            <person name="Liu Z.-J."/>
        </authorList>
    </citation>
    <scope>NUCLEOTIDE SEQUENCE</scope>
    <source>
        <strain evidence="4">CP</strain>
        <tissue evidence="4">Leaves</tissue>
    </source>
</reference>
<feature type="compositionally biased region" description="Basic and acidic residues" evidence="3">
    <location>
        <begin position="309"/>
        <end position="341"/>
    </location>
</feature>